<protein>
    <submittedName>
        <fullName evidence="7">AI-2E family transporter</fullName>
    </submittedName>
</protein>
<sequence>MALEAHDEGGNSVENSNSEQLKRWIYGMILILLTGLIIVALILLVQYILPLLKPVFKVLSPFIISAFIVYLFHPLVETLESKKVPRPLSILLFFSIFLVLFIVVILKGTPYVVEEVESFLDQLPMMAKTYREFIETVYQRVTFLPEAFQQQLDQWVHRGEAWIAEAIEEMGSFLMKLVDWTLLLIVIPFIVFYGLKDFPLLKKASWYLTPKRMRKQGKELAKELDQALGAYIRGQILICVIVGLLSWIGFWIIDMPYGALLAILIGLTNIIPYFGPIIGSVPVILLSLTESFQLLILGLVVVFVVQIIEGNVLAPVIVGKSIHTHPLLIIFALIIGNEMAGVIGLILAVPILAVIKVFALHWRKVIRNRKGIYD</sequence>
<dbReference type="InterPro" id="IPR002549">
    <property type="entry name" value="AI-2E-like"/>
</dbReference>
<dbReference type="Pfam" id="PF01594">
    <property type="entry name" value="AI-2E_transport"/>
    <property type="match status" value="1"/>
</dbReference>
<comment type="caution">
    <text evidence="7">The sequence shown here is derived from an EMBL/GenBank/DDBJ whole genome shotgun (WGS) entry which is preliminary data.</text>
</comment>
<dbReference type="GO" id="GO:0016020">
    <property type="term" value="C:membrane"/>
    <property type="evidence" value="ECO:0007669"/>
    <property type="project" value="UniProtKB-SubCell"/>
</dbReference>
<reference evidence="7 8" key="1">
    <citation type="submission" date="2017-10" db="EMBL/GenBank/DDBJ databases">
        <title>Bacillus sp. nov., a halophilic bacterium isolated from a Keqin Lake.</title>
        <authorList>
            <person name="Wang H."/>
        </authorList>
    </citation>
    <scope>NUCLEOTIDE SEQUENCE [LARGE SCALE GENOMIC DNA]</scope>
    <source>
        <strain evidence="7 8">KQ-12</strain>
    </source>
</reference>
<evidence type="ECO:0000256" key="6">
    <source>
        <dbReference type="SAM" id="Phobius"/>
    </source>
</evidence>
<evidence type="ECO:0000313" key="7">
    <source>
        <dbReference type="EMBL" id="PYZ94167.1"/>
    </source>
</evidence>
<evidence type="ECO:0000256" key="5">
    <source>
        <dbReference type="ARBA" id="ARBA00023136"/>
    </source>
</evidence>
<evidence type="ECO:0000256" key="3">
    <source>
        <dbReference type="ARBA" id="ARBA00022692"/>
    </source>
</evidence>
<comment type="similarity">
    <text evidence="2">Belongs to the autoinducer-2 exporter (AI-2E) (TC 2.A.86) family.</text>
</comment>
<keyword evidence="4 6" id="KW-1133">Transmembrane helix</keyword>
<evidence type="ECO:0000256" key="4">
    <source>
        <dbReference type="ARBA" id="ARBA00022989"/>
    </source>
</evidence>
<feature type="transmembrane region" description="Helical" evidence="6">
    <location>
        <begin position="259"/>
        <end position="285"/>
    </location>
</feature>
<keyword evidence="5 6" id="KW-0472">Membrane</keyword>
<proteinExistence type="inferred from homology"/>
<dbReference type="EMBL" id="PDOD01000001">
    <property type="protein sequence ID" value="PYZ94167.1"/>
    <property type="molecule type" value="Genomic_DNA"/>
</dbReference>
<feature type="transmembrane region" description="Helical" evidence="6">
    <location>
        <begin position="177"/>
        <end position="195"/>
    </location>
</feature>
<evidence type="ECO:0000256" key="1">
    <source>
        <dbReference type="ARBA" id="ARBA00004141"/>
    </source>
</evidence>
<evidence type="ECO:0000313" key="8">
    <source>
        <dbReference type="Proteomes" id="UP000248214"/>
    </source>
</evidence>
<dbReference type="PANTHER" id="PTHR21716:SF15">
    <property type="entry name" value="TRANSPORT PROTEIN YRRI-RELATED"/>
    <property type="match status" value="1"/>
</dbReference>
<feature type="transmembrane region" description="Helical" evidence="6">
    <location>
        <begin position="292"/>
        <end position="308"/>
    </location>
</feature>
<name>A0A323TKH4_9BACI</name>
<dbReference type="AlphaFoldDB" id="A0A323TKH4"/>
<comment type="subcellular location">
    <subcellularLocation>
        <location evidence="1">Membrane</location>
        <topology evidence="1">Multi-pass membrane protein</topology>
    </subcellularLocation>
</comment>
<feature type="transmembrane region" description="Helical" evidence="6">
    <location>
        <begin position="55"/>
        <end position="76"/>
    </location>
</feature>
<gene>
    <name evidence="7" type="ORF">CR194_01110</name>
</gene>
<dbReference type="Proteomes" id="UP000248214">
    <property type="component" value="Unassembled WGS sequence"/>
</dbReference>
<feature type="transmembrane region" description="Helical" evidence="6">
    <location>
        <begin position="230"/>
        <end position="253"/>
    </location>
</feature>
<keyword evidence="8" id="KW-1185">Reference proteome</keyword>
<organism evidence="7 8">
    <name type="scientific">Salipaludibacillus keqinensis</name>
    <dbReference type="NCBI Taxonomy" id="2045207"/>
    <lineage>
        <taxon>Bacteria</taxon>
        <taxon>Bacillati</taxon>
        <taxon>Bacillota</taxon>
        <taxon>Bacilli</taxon>
        <taxon>Bacillales</taxon>
        <taxon>Bacillaceae</taxon>
    </lineage>
</organism>
<feature type="transmembrane region" description="Helical" evidence="6">
    <location>
        <begin position="88"/>
        <end position="106"/>
    </location>
</feature>
<dbReference type="GO" id="GO:0055085">
    <property type="term" value="P:transmembrane transport"/>
    <property type="evidence" value="ECO:0007669"/>
    <property type="project" value="TreeGrafter"/>
</dbReference>
<accession>A0A323TKH4</accession>
<keyword evidence="3 6" id="KW-0812">Transmembrane</keyword>
<evidence type="ECO:0000256" key="2">
    <source>
        <dbReference type="ARBA" id="ARBA00009773"/>
    </source>
</evidence>
<dbReference type="PANTHER" id="PTHR21716">
    <property type="entry name" value="TRANSMEMBRANE PROTEIN"/>
    <property type="match status" value="1"/>
</dbReference>
<feature type="transmembrane region" description="Helical" evidence="6">
    <location>
        <begin position="24"/>
        <end position="49"/>
    </location>
</feature>
<feature type="transmembrane region" description="Helical" evidence="6">
    <location>
        <begin position="328"/>
        <end position="359"/>
    </location>
</feature>